<dbReference type="Proteomes" id="UP000077266">
    <property type="component" value="Unassembled WGS sequence"/>
</dbReference>
<feature type="compositionally biased region" description="Low complexity" evidence="2">
    <location>
        <begin position="355"/>
        <end position="375"/>
    </location>
</feature>
<dbReference type="OrthoDB" id="78296at2759"/>
<dbReference type="FunCoup" id="A0A165NGM6">
    <property type="interactions" value="512"/>
</dbReference>
<protein>
    <recommendedName>
        <fullName evidence="3">Vps72/YL1 C-terminal domain-containing protein</fullName>
    </recommendedName>
</protein>
<dbReference type="STRING" id="1314781.A0A165NGM6"/>
<feature type="region of interest" description="Disordered" evidence="2">
    <location>
        <begin position="348"/>
        <end position="386"/>
    </location>
</feature>
<dbReference type="AlphaFoldDB" id="A0A165NGM6"/>
<dbReference type="SMART" id="SM00993">
    <property type="entry name" value="YL1_C"/>
    <property type="match status" value="1"/>
</dbReference>
<dbReference type="InParanoid" id="A0A165NGM6"/>
<comment type="similarity">
    <text evidence="1">Belongs to the VPS72/YL1 family.</text>
</comment>
<evidence type="ECO:0000313" key="5">
    <source>
        <dbReference type="Proteomes" id="UP000077266"/>
    </source>
</evidence>
<keyword evidence="5" id="KW-1185">Reference proteome</keyword>
<gene>
    <name evidence="4" type="ORF">EXIGLDRAFT_135813</name>
</gene>
<evidence type="ECO:0000313" key="4">
    <source>
        <dbReference type="EMBL" id="KZW00722.1"/>
    </source>
</evidence>
<reference evidence="4 5" key="1">
    <citation type="journal article" date="2016" name="Mol. Biol. Evol.">
        <title>Comparative Genomics of Early-Diverging Mushroom-Forming Fungi Provides Insights into the Origins of Lignocellulose Decay Capabilities.</title>
        <authorList>
            <person name="Nagy L.G."/>
            <person name="Riley R."/>
            <person name="Tritt A."/>
            <person name="Adam C."/>
            <person name="Daum C."/>
            <person name="Floudas D."/>
            <person name="Sun H."/>
            <person name="Yadav J.S."/>
            <person name="Pangilinan J."/>
            <person name="Larsson K.H."/>
            <person name="Matsuura K."/>
            <person name="Barry K."/>
            <person name="Labutti K."/>
            <person name="Kuo R."/>
            <person name="Ohm R.A."/>
            <person name="Bhattacharya S.S."/>
            <person name="Shirouzu T."/>
            <person name="Yoshinaga Y."/>
            <person name="Martin F.M."/>
            <person name="Grigoriev I.V."/>
            <person name="Hibbett D.S."/>
        </authorList>
    </citation>
    <scope>NUCLEOTIDE SEQUENCE [LARGE SCALE GENOMIC DNA]</scope>
    <source>
        <strain evidence="4 5">HHB12029</strain>
    </source>
</reference>
<dbReference type="GO" id="GO:0005634">
    <property type="term" value="C:nucleus"/>
    <property type="evidence" value="ECO:0007669"/>
    <property type="project" value="TreeGrafter"/>
</dbReference>
<feature type="region of interest" description="Disordered" evidence="2">
    <location>
        <begin position="235"/>
        <end position="317"/>
    </location>
</feature>
<name>A0A165NGM6_EXIGL</name>
<feature type="compositionally biased region" description="Basic and acidic residues" evidence="2">
    <location>
        <begin position="68"/>
        <end position="80"/>
    </location>
</feature>
<dbReference type="PANTHER" id="PTHR13275">
    <property type="entry name" value="YL-1 PROTEIN TRANSCRIPTION FACTOR-LIKE 1"/>
    <property type="match status" value="1"/>
</dbReference>
<accession>A0A165NGM6</accession>
<feature type="domain" description="Vps72/YL1 C-terminal" evidence="3">
    <location>
        <begin position="464"/>
        <end position="493"/>
    </location>
</feature>
<feature type="region of interest" description="Disordered" evidence="2">
    <location>
        <begin position="25"/>
        <end position="118"/>
    </location>
</feature>
<evidence type="ECO:0000259" key="3">
    <source>
        <dbReference type="SMART" id="SM00993"/>
    </source>
</evidence>
<dbReference type="Pfam" id="PF05764">
    <property type="entry name" value="YL1"/>
    <property type="match status" value="1"/>
</dbReference>
<feature type="compositionally biased region" description="Acidic residues" evidence="2">
    <location>
        <begin position="32"/>
        <end position="53"/>
    </location>
</feature>
<proteinExistence type="inferred from homology"/>
<evidence type="ECO:0000256" key="1">
    <source>
        <dbReference type="ARBA" id="ARBA00006832"/>
    </source>
</evidence>
<evidence type="ECO:0000256" key="2">
    <source>
        <dbReference type="SAM" id="MobiDB-lite"/>
    </source>
</evidence>
<dbReference type="PANTHER" id="PTHR13275:SF4">
    <property type="entry name" value="VACUOLAR PROTEIN SORTING-ASSOCIATED PROTEIN 72 HOMOLOG"/>
    <property type="match status" value="1"/>
</dbReference>
<dbReference type="InterPro" id="IPR046757">
    <property type="entry name" value="YL1_N"/>
</dbReference>
<dbReference type="EMBL" id="KV425899">
    <property type="protein sequence ID" value="KZW00722.1"/>
    <property type="molecule type" value="Genomic_DNA"/>
</dbReference>
<feature type="compositionally biased region" description="Basic residues" evidence="2">
    <location>
        <begin position="108"/>
        <end position="117"/>
    </location>
</feature>
<sequence>MEDSLVARRSRRSTAGNRMQAALAEMALEPEPVAEDDVDFVAKDEGEDDDIYESDFKSTDDEADNAADGDKMADDEERREKRAARVKSVKYATARAIASGSGAPAEPRRKRDRRAPRRVSYVPVPAVADTGEAIERRTRRETTRVNTMETVSRAKESDERRVTVPVVKKARQPRKTQAELLRAALDMEDTNTAAHRNFLRDEEARRARARLVRPDVTGPRLRYVSRKERVTLPATPAKPLYVPPPPPQPLATKGKGKAPQFVYHNPPPPPPPSAMGRGTPYYYPPTPSGSYMHPPPPPGQRPPYMPPPPPPPGGHKGPASSYPYYYAPVPLQKSAMAAAMPVAMPAMPAPPPPKASTSAASTSTAPAPGASRPSAQGKPLPPNVYWAPAPGWPSTAPPIPWEPAKPARTEMQARGYVLHVEKDGEGAGKPEWGETMRALFGRDEKWEDVQVYTNDKGPKGRKVEQCAITGRNALYREPSTGVPFADAAAYKTLLRVLDHEYVWSDELGIWVGEADAAWPS</sequence>
<organism evidence="4 5">
    <name type="scientific">Exidia glandulosa HHB12029</name>
    <dbReference type="NCBI Taxonomy" id="1314781"/>
    <lineage>
        <taxon>Eukaryota</taxon>
        <taxon>Fungi</taxon>
        <taxon>Dikarya</taxon>
        <taxon>Basidiomycota</taxon>
        <taxon>Agaricomycotina</taxon>
        <taxon>Agaricomycetes</taxon>
        <taxon>Auriculariales</taxon>
        <taxon>Exidiaceae</taxon>
        <taxon>Exidia</taxon>
    </lineage>
</organism>
<feature type="compositionally biased region" description="Pro residues" evidence="2">
    <location>
        <begin position="282"/>
        <end position="313"/>
    </location>
</feature>
<dbReference type="Pfam" id="PF08265">
    <property type="entry name" value="YL1_C"/>
    <property type="match status" value="1"/>
</dbReference>
<dbReference type="InterPro" id="IPR013272">
    <property type="entry name" value="Vps72/YL1_C"/>
</dbReference>